<protein>
    <recommendedName>
        <fullName evidence="4">HTH cro/C1-type domain-containing protein</fullName>
    </recommendedName>
</protein>
<dbReference type="eggNOG" id="COG2944">
    <property type="taxonomic scope" value="Bacteria"/>
</dbReference>
<keyword evidence="1" id="KW-0805">Transcription regulation</keyword>
<accession>A0A0B2JXL4</accession>
<dbReference type="Pfam" id="PF01381">
    <property type="entry name" value="HTH_3"/>
    <property type="match status" value="1"/>
</dbReference>
<evidence type="ECO:0000256" key="1">
    <source>
        <dbReference type="ARBA" id="ARBA00023015"/>
    </source>
</evidence>
<dbReference type="InterPro" id="IPR001387">
    <property type="entry name" value="Cro/C1-type_HTH"/>
</dbReference>
<evidence type="ECO:0000259" key="4">
    <source>
        <dbReference type="PROSITE" id="PS50943"/>
    </source>
</evidence>
<dbReference type="InterPro" id="IPR010982">
    <property type="entry name" value="Lambda_DNA-bd_dom_sf"/>
</dbReference>
<dbReference type="STRING" id="82374.NZ47_10835"/>
<evidence type="ECO:0000256" key="3">
    <source>
        <dbReference type="ARBA" id="ARBA00023163"/>
    </source>
</evidence>
<dbReference type="Proteomes" id="UP000030993">
    <property type="component" value="Unassembled WGS sequence"/>
</dbReference>
<dbReference type="Gene3D" id="1.10.260.40">
    <property type="entry name" value="lambda repressor-like DNA-binding domains"/>
    <property type="match status" value="1"/>
</dbReference>
<evidence type="ECO:0000313" key="6">
    <source>
        <dbReference type="Proteomes" id="UP000030993"/>
    </source>
</evidence>
<dbReference type="AlphaFoldDB" id="A0A0B2JXL4"/>
<dbReference type="PANTHER" id="PTHR36511">
    <property type="entry name" value="MERR FAMILY BACTERIAL REGULATORY PROTEIN"/>
    <property type="match status" value="1"/>
</dbReference>
<evidence type="ECO:0000256" key="2">
    <source>
        <dbReference type="ARBA" id="ARBA00023125"/>
    </source>
</evidence>
<dbReference type="GO" id="GO:0003677">
    <property type="term" value="F:DNA binding"/>
    <property type="evidence" value="ECO:0007669"/>
    <property type="project" value="UniProtKB-KW"/>
</dbReference>
<dbReference type="SUPFAM" id="SSF47413">
    <property type="entry name" value="lambda repressor-like DNA-binding domains"/>
    <property type="match status" value="1"/>
</dbReference>
<dbReference type="CDD" id="cd00093">
    <property type="entry name" value="HTH_XRE"/>
    <property type="match status" value="1"/>
</dbReference>
<dbReference type="EMBL" id="JSCE01000203">
    <property type="protein sequence ID" value="KHM51386.1"/>
    <property type="molecule type" value="Genomic_DNA"/>
</dbReference>
<dbReference type="PROSITE" id="PS50943">
    <property type="entry name" value="HTH_CROC1"/>
    <property type="match status" value="1"/>
</dbReference>
<keyword evidence="3" id="KW-0804">Transcription</keyword>
<reference evidence="5 6" key="1">
    <citation type="journal article" date="2013" name="PLoS ONE">
        <title>Identification and characterization of three novel lipases belonging to families II and V from Anaerovibrio lipolyticus 5ST.</title>
        <authorList>
            <person name="Prive F."/>
            <person name="Kaderbhai N.N."/>
            <person name="Girdwood S."/>
            <person name="Worgan H.J."/>
            <person name="Pinloche E."/>
            <person name="Scollan N.D."/>
            <person name="Huws S.A."/>
            <person name="Newbold C.J."/>
        </authorList>
    </citation>
    <scope>NUCLEOTIDE SEQUENCE [LARGE SCALE GENOMIC DNA]</scope>
    <source>
        <strain evidence="5 6">5S</strain>
    </source>
</reference>
<evidence type="ECO:0000313" key="5">
    <source>
        <dbReference type="EMBL" id="KHM51386.1"/>
    </source>
</evidence>
<dbReference type="SMART" id="SM00530">
    <property type="entry name" value="HTH_XRE"/>
    <property type="match status" value="1"/>
</dbReference>
<name>A0A0B2JXL4_9FIRM</name>
<feature type="domain" description="HTH cro/C1-type" evidence="4">
    <location>
        <begin position="51"/>
        <end position="87"/>
    </location>
</feature>
<dbReference type="InterPro" id="IPR052359">
    <property type="entry name" value="HTH-type_reg/antitoxin"/>
</dbReference>
<gene>
    <name evidence="5" type="ORF">NZ47_10835</name>
</gene>
<sequence length="107" mass="11882">MCNNMSKAYDMISASLNEIIDDIETTDGANLKQTVLTIDVDTVRNFTPSEIRKIRMENNLTQNLLAKFLCVSKKTIEAWEAGRNTPNGPSKRLLELLAKKAVAPVVS</sequence>
<keyword evidence="6" id="KW-1185">Reference proteome</keyword>
<proteinExistence type="predicted"/>
<keyword evidence="2" id="KW-0238">DNA-binding</keyword>
<organism evidence="5 6">
    <name type="scientific">Anaerovibrio lipolyticus</name>
    <dbReference type="NCBI Taxonomy" id="82374"/>
    <lineage>
        <taxon>Bacteria</taxon>
        <taxon>Bacillati</taxon>
        <taxon>Bacillota</taxon>
        <taxon>Negativicutes</taxon>
        <taxon>Selenomonadales</taxon>
        <taxon>Selenomonadaceae</taxon>
        <taxon>Anaerovibrio</taxon>
    </lineage>
</organism>
<comment type="caution">
    <text evidence="5">The sequence shown here is derived from an EMBL/GenBank/DDBJ whole genome shotgun (WGS) entry which is preliminary data.</text>
</comment>
<dbReference type="PANTHER" id="PTHR36511:SF4">
    <property type="entry name" value="ANTITOXIN MQSA"/>
    <property type="match status" value="1"/>
</dbReference>